<dbReference type="PROSITE" id="PS50920">
    <property type="entry name" value="SOLCAR"/>
    <property type="match status" value="1"/>
</dbReference>
<accession>A0A197JJ38</accession>
<evidence type="ECO:0000313" key="14">
    <source>
        <dbReference type="Proteomes" id="UP000078512"/>
    </source>
</evidence>
<dbReference type="PANTHER" id="PTHR21252:SF2">
    <property type="entry name" value="MITOCHONDRIAL OUTER MEMBRANE PROTEIN SLC25A46"/>
    <property type="match status" value="1"/>
</dbReference>
<feature type="compositionally biased region" description="Acidic residues" evidence="11">
    <location>
        <begin position="45"/>
        <end position="54"/>
    </location>
</feature>
<dbReference type="GO" id="GO:0090149">
    <property type="term" value="P:mitochondrial membrane fission"/>
    <property type="evidence" value="ECO:0007669"/>
    <property type="project" value="InterPro"/>
</dbReference>
<keyword evidence="2 10" id="KW-0813">Transport</keyword>
<evidence type="ECO:0008006" key="15">
    <source>
        <dbReference type="Google" id="ProtNLM"/>
    </source>
</evidence>
<dbReference type="InterPro" id="IPR039158">
    <property type="entry name" value="SLC25A46"/>
</dbReference>
<evidence type="ECO:0000256" key="9">
    <source>
        <dbReference type="PROSITE-ProRule" id="PRU00282"/>
    </source>
</evidence>
<evidence type="ECO:0000256" key="8">
    <source>
        <dbReference type="ARBA" id="ARBA00023136"/>
    </source>
</evidence>
<dbReference type="OrthoDB" id="2403262at2759"/>
<evidence type="ECO:0000256" key="4">
    <source>
        <dbReference type="ARBA" id="ARBA00022737"/>
    </source>
</evidence>
<organism evidence="13 14">
    <name type="scientific">Linnemannia elongata AG-77</name>
    <dbReference type="NCBI Taxonomy" id="1314771"/>
    <lineage>
        <taxon>Eukaryota</taxon>
        <taxon>Fungi</taxon>
        <taxon>Fungi incertae sedis</taxon>
        <taxon>Mucoromycota</taxon>
        <taxon>Mortierellomycotina</taxon>
        <taxon>Mortierellomycetes</taxon>
        <taxon>Mortierellales</taxon>
        <taxon>Mortierellaceae</taxon>
        <taxon>Linnemannia</taxon>
    </lineage>
</organism>
<evidence type="ECO:0000256" key="1">
    <source>
        <dbReference type="ARBA" id="ARBA00004374"/>
    </source>
</evidence>
<protein>
    <recommendedName>
        <fullName evidence="15">Mitochondrial carrier</fullName>
    </recommendedName>
</protein>
<evidence type="ECO:0000256" key="3">
    <source>
        <dbReference type="ARBA" id="ARBA00022692"/>
    </source>
</evidence>
<proteinExistence type="inferred from homology"/>
<keyword evidence="3 9" id="KW-0812">Transmembrane</keyword>
<evidence type="ECO:0000256" key="12">
    <source>
        <dbReference type="SAM" id="Phobius"/>
    </source>
</evidence>
<evidence type="ECO:0000256" key="10">
    <source>
        <dbReference type="RuleBase" id="RU000488"/>
    </source>
</evidence>
<feature type="compositionally biased region" description="Low complexity" evidence="11">
    <location>
        <begin position="326"/>
        <end position="377"/>
    </location>
</feature>
<dbReference type="PANTHER" id="PTHR21252">
    <property type="entry name" value="TB1 PROTEIN-RELATED"/>
    <property type="match status" value="1"/>
</dbReference>
<dbReference type="GO" id="GO:0005741">
    <property type="term" value="C:mitochondrial outer membrane"/>
    <property type="evidence" value="ECO:0007669"/>
    <property type="project" value="UniProtKB-SubCell"/>
</dbReference>
<evidence type="ECO:0000256" key="5">
    <source>
        <dbReference type="ARBA" id="ARBA00022787"/>
    </source>
</evidence>
<dbReference type="AlphaFoldDB" id="A0A197JJ38"/>
<comment type="subcellular location">
    <subcellularLocation>
        <location evidence="1">Mitochondrion outer membrane</location>
        <topology evidence="1">Multi-pass membrane protein</topology>
    </subcellularLocation>
</comment>
<name>A0A197JJ38_9FUNG</name>
<evidence type="ECO:0000256" key="6">
    <source>
        <dbReference type="ARBA" id="ARBA00022989"/>
    </source>
</evidence>
<evidence type="ECO:0000256" key="7">
    <source>
        <dbReference type="ARBA" id="ARBA00023128"/>
    </source>
</evidence>
<keyword evidence="7" id="KW-0496">Mitochondrion</keyword>
<keyword evidence="5" id="KW-1000">Mitochondrion outer membrane</keyword>
<gene>
    <name evidence="13" type="ORF">K457DRAFT_23977</name>
</gene>
<dbReference type="InterPro" id="IPR018108">
    <property type="entry name" value="MCP_transmembrane"/>
</dbReference>
<evidence type="ECO:0000256" key="2">
    <source>
        <dbReference type="ARBA" id="ARBA00022448"/>
    </source>
</evidence>
<comment type="similarity">
    <text evidence="10">Belongs to the mitochondrial carrier (TC 2.A.29) family.</text>
</comment>
<keyword evidence="4" id="KW-0677">Repeat</keyword>
<reference evidence="13 14" key="1">
    <citation type="submission" date="2016-05" db="EMBL/GenBank/DDBJ databases">
        <title>Genome sequencing reveals origins of a unique bacterial endosymbiosis in the earliest lineages of terrestrial Fungi.</title>
        <authorList>
            <consortium name="DOE Joint Genome Institute"/>
            <person name="Uehling J."/>
            <person name="Gryganskyi A."/>
            <person name="Hameed K."/>
            <person name="Tschaplinski T."/>
            <person name="Misztal P."/>
            <person name="Wu S."/>
            <person name="Desiro A."/>
            <person name="Vande Pol N."/>
            <person name="Du Z.-Y."/>
            <person name="Zienkiewicz A."/>
            <person name="Zienkiewicz K."/>
            <person name="Morin E."/>
            <person name="Tisserant E."/>
            <person name="Splivallo R."/>
            <person name="Hainaut M."/>
            <person name="Henrissat B."/>
            <person name="Ohm R."/>
            <person name="Kuo A."/>
            <person name="Yan J."/>
            <person name="Lipzen A."/>
            <person name="Nolan M."/>
            <person name="Labutti K."/>
            <person name="Barry K."/>
            <person name="Goldstein A."/>
            <person name="Labbe J."/>
            <person name="Schadt C."/>
            <person name="Tuskan G."/>
            <person name="Grigoriev I."/>
            <person name="Martin F."/>
            <person name="Vilgalys R."/>
            <person name="Bonito G."/>
        </authorList>
    </citation>
    <scope>NUCLEOTIDE SEQUENCE [LARGE SCALE GENOMIC DNA]</scope>
    <source>
        <strain evidence="13 14">AG-77</strain>
    </source>
</reference>
<sequence length="541" mass="61312">MVLSEVWTLAFGAQNSLPDQEDPDLAAQRRHHHHNNNSNNNSSSDEYDDDDSDSHEERQEAAIAKILARQRVLVDAERDILGTTVYIPVPNVRDEAAENKSGFILVVTSLTLNNIGCYPFFGIRDRHQVFPKLFPETSPRSSFQYLQQVFRSQGVLGIWYGMPCSMICHTCTIFYEAFLNSIIARLRHRSRKILPKPLIYLSTRIVEFLLYIPLYPLLRNSLLLRMDSRTGPWPGKASYLYLLRSFFVDYVHDLIGLFYSRGRSPSILPLYSTVLPSYVLNLLFEIIQTWIFRWIYPRLVPASFFSRKRSSKASSMHPPQHPPPLLSSMPRGSSSVNNGGVSSSSSRSSPSRRNSGRQYHQRHQTPQQQQQLQQNQQAVTDGSMTAVTATEISATIMAAMPSVSSSSPTTTTLAVNRARRGLRYLSAVSPRNPTLLQEFYPEMVCAMTSSMITRVLLYPLDTVASRVSAQGGFFPGIGMAPTRYNGFWDCWRKSLRPEGGGLWGLYSGVVDCIIVEAMVRWIVLEGTWFAHLAIKWFHRRS</sequence>
<dbReference type="EMBL" id="KV442092">
    <property type="protein sequence ID" value="OAQ24526.1"/>
    <property type="molecule type" value="Genomic_DNA"/>
</dbReference>
<dbReference type="Pfam" id="PF00153">
    <property type="entry name" value="Mito_carr"/>
    <property type="match status" value="1"/>
</dbReference>
<feature type="region of interest" description="Disordered" evidence="11">
    <location>
        <begin position="311"/>
        <end position="383"/>
    </location>
</feature>
<feature type="transmembrane region" description="Helical" evidence="12">
    <location>
        <begin position="157"/>
        <end position="178"/>
    </location>
</feature>
<keyword evidence="8 9" id="KW-0472">Membrane</keyword>
<evidence type="ECO:0000313" key="13">
    <source>
        <dbReference type="EMBL" id="OAQ24526.1"/>
    </source>
</evidence>
<keyword evidence="14" id="KW-1185">Reference proteome</keyword>
<feature type="transmembrane region" description="Helical" evidence="12">
    <location>
        <begin position="198"/>
        <end position="218"/>
    </location>
</feature>
<dbReference type="SUPFAM" id="SSF103506">
    <property type="entry name" value="Mitochondrial carrier"/>
    <property type="match status" value="1"/>
</dbReference>
<dbReference type="STRING" id="1314771.A0A197JJ38"/>
<keyword evidence="6 12" id="KW-1133">Transmembrane helix</keyword>
<feature type="repeat" description="Solcar" evidence="9">
    <location>
        <begin position="437"/>
        <end position="533"/>
    </location>
</feature>
<dbReference type="Gene3D" id="1.50.40.10">
    <property type="entry name" value="Mitochondrial carrier domain"/>
    <property type="match status" value="1"/>
</dbReference>
<feature type="region of interest" description="Disordered" evidence="11">
    <location>
        <begin position="17"/>
        <end position="58"/>
    </location>
</feature>
<evidence type="ECO:0000256" key="11">
    <source>
        <dbReference type="SAM" id="MobiDB-lite"/>
    </source>
</evidence>
<dbReference type="InterPro" id="IPR023395">
    <property type="entry name" value="MCP_dom_sf"/>
</dbReference>
<dbReference type="Proteomes" id="UP000078512">
    <property type="component" value="Unassembled WGS sequence"/>
</dbReference>